<name>A0A1I8AZG5_MELHA</name>
<evidence type="ECO:0000313" key="3">
    <source>
        <dbReference type="WBParaSite" id="MhA1_Contig1131.frz3.gene2"/>
    </source>
</evidence>
<keyword evidence="1" id="KW-0812">Transmembrane</keyword>
<evidence type="ECO:0000256" key="1">
    <source>
        <dbReference type="SAM" id="Phobius"/>
    </source>
</evidence>
<evidence type="ECO:0000313" key="2">
    <source>
        <dbReference type="Proteomes" id="UP000095281"/>
    </source>
</evidence>
<dbReference type="Proteomes" id="UP000095281">
    <property type="component" value="Unplaced"/>
</dbReference>
<dbReference type="WBParaSite" id="MhA1_Contig1131.frz3.gene2">
    <property type="protein sequence ID" value="MhA1_Contig1131.frz3.gene2"/>
    <property type="gene ID" value="MhA1_Contig1131.frz3.gene2"/>
</dbReference>
<protein>
    <submittedName>
        <fullName evidence="3">Uncharacterized protein</fullName>
    </submittedName>
</protein>
<keyword evidence="2" id="KW-1185">Reference proteome</keyword>
<sequence>MNWVQTDCSCPSNLKCLRPVLYSKPTFCVPEKILPENFEKYVSNPLQFFHQNCTNMDTTVLFIILVSIFFQLVSFVFVTLKKCRRPVITRQFVDRPHHQKFEVPEGTRTVYYKRIKRPVSKKKSEQLSKAWLEKLSKIKGRPEGKKKWATTKPTQEDITSRLGGVKGRIIGKKWASKKPTQEDINRFKPSLW</sequence>
<organism evidence="2 3">
    <name type="scientific">Meloidogyne hapla</name>
    <name type="common">Root-knot nematode worm</name>
    <dbReference type="NCBI Taxonomy" id="6305"/>
    <lineage>
        <taxon>Eukaryota</taxon>
        <taxon>Metazoa</taxon>
        <taxon>Ecdysozoa</taxon>
        <taxon>Nematoda</taxon>
        <taxon>Chromadorea</taxon>
        <taxon>Rhabditida</taxon>
        <taxon>Tylenchina</taxon>
        <taxon>Tylenchomorpha</taxon>
        <taxon>Tylenchoidea</taxon>
        <taxon>Meloidogynidae</taxon>
        <taxon>Meloidogyninae</taxon>
        <taxon>Meloidogyne</taxon>
    </lineage>
</organism>
<proteinExistence type="predicted"/>
<dbReference type="AlphaFoldDB" id="A0A1I8AZG5"/>
<reference evidence="3" key="1">
    <citation type="submission" date="2016-11" db="UniProtKB">
        <authorList>
            <consortium name="WormBaseParasite"/>
        </authorList>
    </citation>
    <scope>IDENTIFICATION</scope>
</reference>
<feature type="transmembrane region" description="Helical" evidence="1">
    <location>
        <begin position="60"/>
        <end position="80"/>
    </location>
</feature>
<accession>A0A1I8AZG5</accession>
<keyword evidence="1" id="KW-1133">Transmembrane helix</keyword>
<keyword evidence="1" id="KW-0472">Membrane</keyword>